<dbReference type="HOGENOM" id="CLU_023205_0_3_1"/>
<dbReference type="InParanoid" id="A0A0D0BCZ0"/>
<dbReference type="InterPro" id="IPR020471">
    <property type="entry name" value="AKR"/>
</dbReference>
<evidence type="ECO:0000313" key="6">
    <source>
        <dbReference type="Proteomes" id="UP000054485"/>
    </source>
</evidence>
<dbReference type="Pfam" id="PF00248">
    <property type="entry name" value="Aldo_ket_red"/>
    <property type="match status" value="1"/>
</dbReference>
<protein>
    <recommendedName>
        <fullName evidence="4">NADP-dependent oxidoreductase domain-containing protein</fullName>
    </recommendedName>
</protein>
<evidence type="ECO:0000313" key="5">
    <source>
        <dbReference type="EMBL" id="KIK44137.1"/>
    </source>
</evidence>
<dbReference type="InterPro" id="IPR018170">
    <property type="entry name" value="Aldo/ket_reductase_CS"/>
</dbReference>
<feature type="binding site" evidence="2">
    <location>
        <position position="92"/>
    </location>
    <ligand>
        <name>substrate</name>
    </ligand>
</feature>
<dbReference type="PIRSF" id="PIRSF000097">
    <property type="entry name" value="AKR"/>
    <property type="match status" value="1"/>
</dbReference>
<dbReference type="AlphaFoldDB" id="A0A0D0BCZ0"/>
<dbReference type="PROSITE" id="PS00062">
    <property type="entry name" value="ALDOKETO_REDUCTASE_2"/>
    <property type="match status" value="1"/>
</dbReference>
<keyword evidence="6" id="KW-1185">Reference proteome</keyword>
<dbReference type="STRING" id="930992.A0A0D0BCZ0"/>
<dbReference type="GO" id="GO:0016652">
    <property type="term" value="F:oxidoreductase activity, acting on NAD(P)H as acceptor"/>
    <property type="evidence" value="ECO:0007669"/>
    <property type="project" value="InterPro"/>
</dbReference>
<dbReference type="CDD" id="cd19120">
    <property type="entry name" value="AKR_AKR3C2-3"/>
    <property type="match status" value="1"/>
</dbReference>
<reference evidence="6" key="2">
    <citation type="submission" date="2015-01" db="EMBL/GenBank/DDBJ databases">
        <title>Evolutionary Origins and Diversification of the Mycorrhizal Mutualists.</title>
        <authorList>
            <consortium name="DOE Joint Genome Institute"/>
            <consortium name="Mycorrhizal Genomics Consortium"/>
            <person name="Kohler A."/>
            <person name="Kuo A."/>
            <person name="Nagy L.G."/>
            <person name="Floudas D."/>
            <person name="Copeland A."/>
            <person name="Barry K.W."/>
            <person name="Cichocki N."/>
            <person name="Veneault-Fourrey C."/>
            <person name="LaButti K."/>
            <person name="Lindquist E.A."/>
            <person name="Lipzen A."/>
            <person name="Lundell T."/>
            <person name="Morin E."/>
            <person name="Murat C."/>
            <person name="Riley R."/>
            <person name="Ohm R."/>
            <person name="Sun H."/>
            <person name="Tunlid A."/>
            <person name="Henrissat B."/>
            <person name="Grigoriev I.V."/>
            <person name="Hibbett D.S."/>
            <person name="Martin F."/>
        </authorList>
    </citation>
    <scope>NUCLEOTIDE SEQUENCE [LARGE SCALE GENOMIC DNA]</scope>
    <source>
        <strain evidence="6">UH-Slu-Lm8-n1</strain>
    </source>
</reference>
<gene>
    <name evidence="5" type="ORF">CY34DRAFT_803055</name>
</gene>
<reference evidence="5 6" key="1">
    <citation type="submission" date="2014-04" db="EMBL/GenBank/DDBJ databases">
        <authorList>
            <consortium name="DOE Joint Genome Institute"/>
            <person name="Kuo A."/>
            <person name="Ruytinx J."/>
            <person name="Rineau F."/>
            <person name="Colpaert J."/>
            <person name="Kohler A."/>
            <person name="Nagy L.G."/>
            <person name="Floudas D."/>
            <person name="Copeland A."/>
            <person name="Barry K.W."/>
            <person name="Cichocki N."/>
            <person name="Veneault-Fourrey C."/>
            <person name="LaButti K."/>
            <person name="Lindquist E.A."/>
            <person name="Lipzen A."/>
            <person name="Lundell T."/>
            <person name="Morin E."/>
            <person name="Murat C."/>
            <person name="Sun H."/>
            <person name="Tunlid A."/>
            <person name="Henrissat B."/>
            <person name="Grigoriev I.V."/>
            <person name="Hibbett D.S."/>
            <person name="Martin F."/>
            <person name="Nordberg H.P."/>
            <person name="Cantor M.N."/>
            <person name="Hua S.X."/>
        </authorList>
    </citation>
    <scope>NUCLEOTIDE SEQUENCE [LARGE SCALE GENOMIC DNA]</scope>
    <source>
        <strain evidence="5 6">UH-Slu-Lm8-n1</strain>
    </source>
</reference>
<dbReference type="OrthoDB" id="416253at2759"/>
<dbReference type="Gene3D" id="3.20.20.100">
    <property type="entry name" value="NADP-dependent oxidoreductase domain"/>
    <property type="match status" value="1"/>
</dbReference>
<evidence type="ECO:0000256" key="1">
    <source>
        <dbReference type="PIRSR" id="PIRSR000097-1"/>
    </source>
</evidence>
<feature type="site" description="Lowers pKa of active site Tyr" evidence="3">
    <location>
        <position position="60"/>
    </location>
</feature>
<dbReference type="PRINTS" id="PR00069">
    <property type="entry name" value="ALDKETRDTASE"/>
</dbReference>
<organism evidence="5 6">
    <name type="scientific">Suillus luteus UH-Slu-Lm8-n1</name>
    <dbReference type="NCBI Taxonomy" id="930992"/>
    <lineage>
        <taxon>Eukaryota</taxon>
        <taxon>Fungi</taxon>
        <taxon>Dikarya</taxon>
        <taxon>Basidiomycota</taxon>
        <taxon>Agaricomycotina</taxon>
        <taxon>Agaricomycetes</taxon>
        <taxon>Agaricomycetidae</taxon>
        <taxon>Boletales</taxon>
        <taxon>Suillineae</taxon>
        <taxon>Suillaceae</taxon>
        <taxon>Suillus</taxon>
    </lineage>
</organism>
<dbReference type="InterPro" id="IPR044494">
    <property type="entry name" value="AKR3C2/3"/>
</dbReference>
<proteinExistence type="predicted"/>
<dbReference type="InterPro" id="IPR036812">
    <property type="entry name" value="NAD(P)_OxRdtase_dom_sf"/>
</dbReference>
<feature type="active site" description="Proton donor" evidence="1">
    <location>
        <position position="35"/>
    </location>
</feature>
<evidence type="ECO:0000256" key="2">
    <source>
        <dbReference type="PIRSR" id="PIRSR000097-2"/>
    </source>
</evidence>
<dbReference type="SUPFAM" id="SSF51430">
    <property type="entry name" value="NAD(P)-linked oxidoreductase"/>
    <property type="match status" value="1"/>
</dbReference>
<name>A0A0D0BCZ0_9AGAM</name>
<evidence type="ECO:0000259" key="4">
    <source>
        <dbReference type="Pfam" id="PF00248"/>
    </source>
</evidence>
<feature type="domain" description="NADP-dependent oxidoreductase" evidence="4">
    <location>
        <begin position="2"/>
        <end position="256"/>
    </location>
</feature>
<dbReference type="PANTHER" id="PTHR11732">
    <property type="entry name" value="ALDO/KETO REDUCTASE"/>
    <property type="match status" value="1"/>
</dbReference>
<dbReference type="Proteomes" id="UP000054485">
    <property type="component" value="Unassembled WGS sequence"/>
</dbReference>
<accession>A0A0D0BCZ0</accession>
<sequence length="269" mass="29948">MAFGTGTSLRQKNAQNPVENAIANGFTHIDGAQMYENEESLGVAIRASGTPRSALFVTTKLDRLRPDQTAKTALQVSLKKLGLEYVDLYLVHVPGHHAGRLKEVWKMMEECKRERLAKSIGVSNFEVAHLQEILEGAEFPPSVNQIEIHPYVWKSLQPVMALHKEHGIITSSYGGLSPLFRAPGGPLDPVIEKIRIRLESTRGQPVSISQVLNKWLQQYGILVVTTSSKAGRMREYLDTPKVPELTAEEIQSIENAGAQRYHKFLVLSD</sequence>
<evidence type="ECO:0000256" key="3">
    <source>
        <dbReference type="PIRSR" id="PIRSR000097-3"/>
    </source>
</evidence>
<dbReference type="EMBL" id="KN835197">
    <property type="protein sequence ID" value="KIK44137.1"/>
    <property type="molecule type" value="Genomic_DNA"/>
</dbReference>
<dbReference type="InterPro" id="IPR023210">
    <property type="entry name" value="NADP_OxRdtase_dom"/>
</dbReference>